<dbReference type="RefSeq" id="WP_142819570.1">
    <property type="nucleotide sequence ID" value="NZ_CP035503.1"/>
</dbReference>
<proteinExistence type="predicted"/>
<dbReference type="Proteomes" id="UP000316798">
    <property type="component" value="Chromosome"/>
</dbReference>
<protein>
    <recommendedName>
        <fullName evidence="3">Hemerythrin domain-containing protein</fullName>
    </recommendedName>
</protein>
<accession>A0A515DCN7</accession>
<reference evidence="1 2" key="1">
    <citation type="submission" date="2019-01" db="EMBL/GenBank/DDBJ databases">
        <title>Genomic insights into a novel species Rhodoferax sp.</title>
        <authorList>
            <person name="Jin L."/>
        </authorList>
    </citation>
    <scope>NUCLEOTIDE SEQUENCE [LARGE SCALE GENOMIC DNA]</scope>
    <source>
        <strain evidence="1 2">CHu59-6-5</strain>
    </source>
</reference>
<evidence type="ECO:0008006" key="3">
    <source>
        <dbReference type="Google" id="ProtNLM"/>
    </source>
</evidence>
<dbReference type="KEGG" id="rhf:EUB48_13270"/>
<gene>
    <name evidence="1" type="ORF">EUB48_13270</name>
</gene>
<dbReference type="AlphaFoldDB" id="A0A515DCN7"/>
<sequence length="134" mass="15079">MTANTIAHLCKQHDAMLQTMQRMRLAMLAGDITSARAARDALHALQAEHIAAEESDLISRLGTSARWSAKVYLAEHAKLAAMTEEWRARLERLPAHTVEPERRLALLDASLPLQHLLEHHFEREEKGLFVEIAG</sequence>
<evidence type="ECO:0000313" key="1">
    <source>
        <dbReference type="EMBL" id="QDL38149.1"/>
    </source>
</evidence>
<name>A0A515DCN7_9BURK</name>
<dbReference type="OrthoDB" id="8913272at2"/>
<keyword evidence="2" id="KW-1185">Reference proteome</keyword>
<evidence type="ECO:0000313" key="2">
    <source>
        <dbReference type="Proteomes" id="UP000316798"/>
    </source>
</evidence>
<dbReference type="EMBL" id="CP035503">
    <property type="protein sequence ID" value="QDL38149.1"/>
    <property type="molecule type" value="Genomic_DNA"/>
</dbReference>
<organism evidence="1 2">
    <name type="scientific">Rhodoferax sediminis</name>
    <dbReference type="NCBI Taxonomy" id="2509614"/>
    <lineage>
        <taxon>Bacteria</taxon>
        <taxon>Pseudomonadati</taxon>
        <taxon>Pseudomonadota</taxon>
        <taxon>Betaproteobacteria</taxon>
        <taxon>Burkholderiales</taxon>
        <taxon>Comamonadaceae</taxon>
        <taxon>Rhodoferax</taxon>
    </lineage>
</organism>